<dbReference type="GO" id="GO:0046872">
    <property type="term" value="F:metal ion binding"/>
    <property type="evidence" value="ECO:0007669"/>
    <property type="project" value="UniProtKB-KW"/>
</dbReference>
<dbReference type="GO" id="GO:0033958">
    <property type="term" value="F:DNA-deoxyinosine glycosylase activity"/>
    <property type="evidence" value="ECO:0007669"/>
    <property type="project" value="InterPro"/>
</dbReference>
<proteinExistence type="inferred from homology"/>
<name>A0A0S2TDN2_9GAMM</name>
<keyword evidence="5" id="KW-0408">Iron</keyword>
<dbReference type="InterPro" id="IPR036895">
    <property type="entry name" value="Uracil-DNA_glycosylase-like_sf"/>
</dbReference>
<dbReference type="SMART" id="SM00987">
    <property type="entry name" value="UreE_C"/>
    <property type="match status" value="1"/>
</dbReference>
<protein>
    <recommendedName>
        <fullName evidence="9">Type-5 uracil-DNA glycosylase</fullName>
    </recommendedName>
</protein>
<sequence>MFDPNCRQCPRLASFLDQVKADYPAYHARPVAPFGPKNIQLLIVGLAPGMHGANATGRPFTGDYAGVLLYQTLYDFGFSNRPVSASAADGLKLKNCRITNAVKCLPPQNKPSTDEIKGCNGFLKQELAALKPGTVVLALGSIAHHAVLRAQGLKQGQYRFGHAHEYALPDGLWLLDSYHCSRYNTQTKRLTESMFQQVFARARQLMGTPAQAA</sequence>
<dbReference type="KEGG" id="tee:Tel_08775"/>
<organism evidence="11 12">
    <name type="scientific">Candidatus Tenderia electrophaga</name>
    <dbReference type="NCBI Taxonomy" id="1748243"/>
    <lineage>
        <taxon>Bacteria</taxon>
        <taxon>Pseudomonadati</taxon>
        <taxon>Pseudomonadota</taxon>
        <taxon>Gammaproteobacteria</taxon>
        <taxon>Candidatus Tenderiales</taxon>
        <taxon>Candidatus Tenderiaceae</taxon>
        <taxon>Candidatus Tenderia</taxon>
    </lineage>
</organism>
<dbReference type="STRING" id="1748243.Tel_08775"/>
<dbReference type="Proteomes" id="UP000055136">
    <property type="component" value="Chromosome"/>
</dbReference>
<reference evidence="11" key="1">
    <citation type="submission" date="2015-10" db="EMBL/GenBank/DDBJ databases">
        <title>Description of Candidatus Tenderia electrophaga gen. nov, sp. nov., an Uncultivated Electroautotroph from a Biocathode Enrichment.</title>
        <authorList>
            <person name="Eddie B.J."/>
            <person name="Malanoski A.P."/>
            <person name="Wang Z."/>
            <person name="Hall R.J."/>
            <person name="Oh S.D."/>
            <person name="Heiner C."/>
            <person name="Lin B."/>
            <person name="Strycharz-Glaven S.M."/>
        </authorList>
    </citation>
    <scope>NUCLEOTIDE SEQUENCE [LARGE SCALE GENOMIC DNA]</scope>
    <source>
        <strain evidence="11">NRL1</strain>
    </source>
</reference>
<dbReference type="GO" id="GO:0004844">
    <property type="term" value="F:uracil DNA N-glycosylase activity"/>
    <property type="evidence" value="ECO:0007669"/>
    <property type="project" value="InterPro"/>
</dbReference>
<dbReference type="PANTHER" id="PTHR33693:SF3">
    <property type="entry name" value="TYPE-5 URACIL-DNA GLYCOSYLASE"/>
    <property type="match status" value="1"/>
</dbReference>
<evidence type="ECO:0000256" key="2">
    <source>
        <dbReference type="ARBA" id="ARBA00022723"/>
    </source>
</evidence>
<evidence type="ECO:0000256" key="8">
    <source>
        <dbReference type="ARBA" id="ARBA00023779"/>
    </source>
</evidence>
<dbReference type="AlphaFoldDB" id="A0A0S2TDN2"/>
<evidence type="ECO:0000259" key="10">
    <source>
        <dbReference type="SMART" id="SM00986"/>
    </source>
</evidence>
<evidence type="ECO:0000256" key="6">
    <source>
        <dbReference type="ARBA" id="ARBA00023014"/>
    </source>
</evidence>
<dbReference type="InterPro" id="IPR005122">
    <property type="entry name" value="Uracil-DNA_glycosylase-like"/>
</dbReference>
<evidence type="ECO:0000256" key="5">
    <source>
        <dbReference type="ARBA" id="ARBA00023004"/>
    </source>
</evidence>
<dbReference type="CDD" id="cd10031">
    <property type="entry name" value="UDG-F5_TTUDGB_like"/>
    <property type="match status" value="1"/>
</dbReference>
<dbReference type="GO" id="GO:0051539">
    <property type="term" value="F:4 iron, 4 sulfur cluster binding"/>
    <property type="evidence" value="ECO:0007669"/>
    <property type="project" value="UniProtKB-KW"/>
</dbReference>
<keyword evidence="7" id="KW-0234">DNA repair</keyword>
<evidence type="ECO:0000256" key="3">
    <source>
        <dbReference type="ARBA" id="ARBA00022763"/>
    </source>
</evidence>
<dbReference type="SMART" id="SM00986">
    <property type="entry name" value="UDG"/>
    <property type="match status" value="1"/>
</dbReference>
<dbReference type="Pfam" id="PF03167">
    <property type="entry name" value="UDG"/>
    <property type="match status" value="1"/>
</dbReference>
<feature type="domain" description="Uracil-DNA glycosylase-like" evidence="10">
    <location>
        <begin position="32"/>
        <end position="199"/>
    </location>
</feature>
<dbReference type="InterPro" id="IPR044147">
    <property type="entry name" value="UdgB-like"/>
</dbReference>
<evidence type="ECO:0000256" key="4">
    <source>
        <dbReference type="ARBA" id="ARBA00022801"/>
    </source>
</evidence>
<comment type="similarity">
    <text evidence="8">Belongs to the uracil-DNA glycosylase (UDG) superfamily. Type 5 (UDGb) family.</text>
</comment>
<evidence type="ECO:0000313" key="12">
    <source>
        <dbReference type="Proteomes" id="UP000055136"/>
    </source>
</evidence>
<accession>A0A0S2TDN2</accession>
<keyword evidence="12" id="KW-1185">Reference proteome</keyword>
<keyword evidence="2" id="KW-0479">Metal-binding</keyword>
<evidence type="ECO:0000313" key="11">
    <source>
        <dbReference type="EMBL" id="ALP53240.1"/>
    </source>
</evidence>
<evidence type="ECO:0000256" key="1">
    <source>
        <dbReference type="ARBA" id="ARBA00022485"/>
    </source>
</evidence>
<keyword evidence="1" id="KW-0004">4Fe-4S</keyword>
<keyword evidence="6" id="KW-0411">Iron-sulfur</keyword>
<keyword evidence="4" id="KW-0378">Hydrolase</keyword>
<dbReference type="GO" id="GO:0006284">
    <property type="term" value="P:base-excision repair"/>
    <property type="evidence" value="ECO:0007669"/>
    <property type="project" value="InterPro"/>
</dbReference>
<dbReference type="InterPro" id="IPR051536">
    <property type="entry name" value="UDG_Type-4/5"/>
</dbReference>
<dbReference type="EMBL" id="CP013099">
    <property type="protein sequence ID" value="ALP53240.1"/>
    <property type="molecule type" value="Genomic_DNA"/>
</dbReference>
<dbReference type="PANTHER" id="PTHR33693">
    <property type="entry name" value="TYPE-5 URACIL-DNA GLYCOSYLASE"/>
    <property type="match status" value="1"/>
</dbReference>
<evidence type="ECO:0000256" key="7">
    <source>
        <dbReference type="ARBA" id="ARBA00023204"/>
    </source>
</evidence>
<evidence type="ECO:0000256" key="9">
    <source>
        <dbReference type="ARBA" id="ARBA00023887"/>
    </source>
</evidence>
<keyword evidence="3" id="KW-0227">DNA damage</keyword>
<dbReference type="Gene3D" id="3.40.470.10">
    <property type="entry name" value="Uracil-DNA glycosylase-like domain"/>
    <property type="match status" value="1"/>
</dbReference>
<gene>
    <name evidence="11" type="ORF">Tel_08775</name>
</gene>
<dbReference type="SUPFAM" id="SSF52141">
    <property type="entry name" value="Uracil-DNA glycosylase-like"/>
    <property type="match status" value="1"/>
</dbReference>